<protein>
    <submittedName>
        <fullName evidence="1">Tautomerase enzyme</fullName>
    </submittedName>
</protein>
<dbReference type="InterPro" id="IPR037479">
    <property type="entry name" value="Tauto_MSAD"/>
</dbReference>
<dbReference type="Gene3D" id="3.30.429.10">
    <property type="entry name" value="Macrophage Migration Inhibitory Factor"/>
    <property type="match status" value="1"/>
</dbReference>
<sequence length="140" mass="15418">MPMTHVSMRSGQSAQFRTTVLKDIHESLHEALGVHPEAFFMTITEHEEANFLANMTFPFERSPNLLLIQITLTAGRTAEDKQRFYEHLVSKLQANLSVDPADVFINIIEVASENWSPGKGLAGRNSVIPAADASAQAAAR</sequence>
<dbReference type="Pfam" id="PF14552">
    <property type="entry name" value="Tautomerase_2"/>
    <property type="match status" value="1"/>
</dbReference>
<proteinExistence type="predicted"/>
<dbReference type="STRING" id="1399968.CI15_23670"/>
<comment type="caution">
    <text evidence="1">The sequence shown here is derived from an EMBL/GenBank/DDBJ whole genome shotgun (WGS) entry which is preliminary data.</text>
</comment>
<dbReference type="SUPFAM" id="SSF55331">
    <property type="entry name" value="Tautomerase/MIF"/>
    <property type="match status" value="1"/>
</dbReference>
<dbReference type="OrthoDB" id="9804765at2"/>
<gene>
    <name evidence="1" type="ORF">CI15_23670</name>
</gene>
<evidence type="ECO:0000313" key="2">
    <source>
        <dbReference type="Proteomes" id="UP000075613"/>
    </source>
</evidence>
<dbReference type="RefSeq" id="WP_062131968.1">
    <property type="nucleotide sequence ID" value="NZ_LRBG01000036.1"/>
</dbReference>
<dbReference type="AlphaFoldDB" id="A0A149PHG3"/>
<dbReference type="PANTHER" id="PTHR38460">
    <property type="entry name" value="TAUTOMERASE YOLI-RELATED"/>
    <property type="match status" value="1"/>
</dbReference>
<keyword evidence="2" id="KW-1185">Reference proteome</keyword>
<dbReference type="EMBL" id="LRBG01000036">
    <property type="protein sequence ID" value="KXU84462.1"/>
    <property type="molecule type" value="Genomic_DNA"/>
</dbReference>
<reference evidence="1 2" key="1">
    <citation type="journal article" date="2015" name="Int. J. Syst. Evol. Microbiol.">
        <title>Burkholderia monticola sp. nov., isolated from mountain soil.</title>
        <authorList>
            <person name="Baek I."/>
            <person name="Seo B."/>
            <person name="Lee I."/>
            <person name="Yi H."/>
            <person name="Chun J."/>
        </authorList>
    </citation>
    <scope>NUCLEOTIDE SEQUENCE [LARGE SCALE GENOMIC DNA]</scope>
    <source>
        <strain evidence="1 2">JC2948</strain>
    </source>
</reference>
<evidence type="ECO:0000313" key="1">
    <source>
        <dbReference type="EMBL" id="KXU84462.1"/>
    </source>
</evidence>
<dbReference type="PANTHER" id="PTHR38460:SF1">
    <property type="entry name" value="TAUTOMERASE YOLI-RELATED"/>
    <property type="match status" value="1"/>
</dbReference>
<organism evidence="1 2">
    <name type="scientific">Paraburkholderia monticola</name>
    <dbReference type="NCBI Taxonomy" id="1399968"/>
    <lineage>
        <taxon>Bacteria</taxon>
        <taxon>Pseudomonadati</taxon>
        <taxon>Pseudomonadota</taxon>
        <taxon>Betaproteobacteria</taxon>
        <taxon>Burkholderiales</taxon>
        <taxon>Burkholderiaceae</taxon>
        <taxon>Paraburkholderia</taxon>
    </lineage>
</organism>
<dbReference type="InterPro" id="IPR014347">
    <property type="entry name" value="Tautomerase/MIF_sf"/>
</dbReference>
<accession>A0A149PHG3</accession>
<name>A0A149PHG3_9BURK</name>
<dbReference type="Proteomes" id="UP000075613">
    <property type="component" value="Unassembled WGS sequence"/>
</dbReference>